<protein>
    <submittedName>
        <fullName evidence="2">Uncharacterized protein</fullName>
    </submittedName>
</protein>
<evidence type="ECO:0000313" key="3">
    <source>
        <dbReference type="Proteomes" id="UP001524502"/>
    </source>
</evidence>
<name>A0ABT1RQE5_9FIRM</name>
<proteinExistence type="predicted"/>
<gene>
    <name evidence="2" type="ORF">NE619_10245</name>
</gene>
<keyword evidence="1" id="KW-0472">Membrane</keyword>
<evidence type="ECO:0000256" key="1">
    <source>
        <dbReference type="SAM" id="Phobius"/>
    </source>
</evidence>
<dbReference type="RefSeq" id="WP_256132298.1">
    <property type="nucleotide sequence ID" value="NZ_JANFXK010000010.1"/>
</dbReference>
<feature type="transmembrane region" description="Helical" evidence="1">
    <location>
        <begin position="12"/>
        <end position="34"/>
    </location>
</feature>
<keyword evidence="1" id="KW-1133">Transmembrane helix</keyword>
<comment type="caution">
    <text evidence="2">The sequence shown here is derived from an EMBL/GenBank/DDBJ whole genome shotgun (WGS) entry which is preliminary data.</text>
</comment>
<dbReference type="Proteomes" id="UP001524502">
    <property type="component" value="Unassembled WGS sequence"/>
</dbReference>
<reference evidence="2 3" key="1">
    <citation type="submission" date="2022-06" db="EMBL/GenBank/DDBJ databases">
        <title>Isolation of gut microbiota from human fecal samples.</title>
        <authorList>
            <person name="Pamer E.G."/>
            <person name="Barat B."/>
            <person name="Waligurski E."/>
            <person name="Medina S."/>
            <person name="Paddock L."/>
            <person name="Mostad J."/>
        </authorList>
    </citation>
    <scope>NUCLEOTIDE SEQUENCE [LARGE SCALE GENOMIC DNA]</scope>
    <source>
        <strain evidence="2 3">SL.3.17</strain>
    </source>
</reference>
<keyword evidence="3" id="KW-1185">Reference proteome</keyword>
<feature type="transmembrane region" description="Helical" evidence="1">
    <location>
        <begin position="40"/>
        <end position="61"/>
    </location>
</feature>
<keyword evidence="1" id="KW-0812">Transmembrane</keyword>
<accession>A0ABT1RQE5</accession>
<evidence type="ECO:0000313" key="2">
    <source>
        <dbReference type="EMBL" id="MCQ4637106.1"/>
    </source>
</evidence>
<organism evidence="2 3">
    <name type="scientific">Anaerovorax odorimutans</name>
    <dbReference type="NCBI Taxonomy" id="109327"/>
    <lineage>
        <taxon>Bacteria</taxon>
        <taxon>Bacillati</taxon>
        <taxon>Bacillota</taxon>
        <taxon>Clostridia</taxon>
        <taxon>Peptostreptococcales</taxon>
        <taxon>Anaerovoracaceae</taxon>
        <taxon>Anaerovorax</taxon>
    </lineage>
</organism>
<dbReference type="EMBL" id="JANFXK010000010">
    <property type="protein sequence ID" value="MCQ4637106.1"/>
    <property type="molecule type" value="Genomic_DNA"/>
</dbReference>
<sequence length="76" mass="8398">MMKKELSEAKKTRLAYIWAIIALVSSVVLGALVAAGSDQILPIFLGLATILYGPITAFLYIREVRNGVFRVEDDEK</sequence>